<dbReference type="GO" id="GO:0016020">
    <property type="term" value="C:membrane"/>
    <property type="evidence" value="ECO:0007669"/>
    <property type="project" value="InterPro"/>
</dbReference>
<dbReference type="Gene3D" id="1.20.5.1930">
    <property type="match status" value="1"/>
</dbReference>
<dbReference type="InterPro" id="IPR001789">
    <property type="entry name" value="Sig_transdc_resp-reg_receiver"/>
</dbReference>
<evidence type="ECO:0000259" key="12">
    <source>
        <dbReference type="PROSITE" id="PS50113"/>
    </source>
</evidence>
<evidence type="ECO:0000256" key="9">
    <source>
        <dbReference type="PROSITE-ProRule" id="PRU00169"/>
    </source>
</evidence>
<dbReference type="Gene3D" id="3.30.565.10">
    <property type="entry name" value="Histidine kinase-like ATPase, C-terminal domain"/>
    <property type="match status" value="1"/>
</dbReference>
<evidence type="ECO:0000313" key="13">
    <source>
        <dbReference type="EMBL" id="MDA0163063.1"/>
    </source>
</evidence>
<dbReference type="PANTHER" id="PTHR24421">
    <property type="entry name" value="NITRATE/NITRITE SENSOR PROTEIN NARX-RELATED"/>
    <property type="match status" value="1"/>
</dbReference>
<comment type="catalytic activity">
    <reaction evidence="1">
        <text>ATP + protein L-histidine = ADP + protein N-phospho-L-histidine.</text>
        <dbReference type="EC" id="2.7.13.3"/>
    </reaction>
</comment>
<comment type="caution">
    <text evidence="13">The sequence shown here is derived from an EMBL/GenBank/DDBJ whole genome shotgun (WGS) entry which is preliminary data.</text>
</comment>
<accession>A0A9X3S705</accession>
<dbReference type="GO" id="GO:0005524">
    <property type="term" value="F:ATP binding"/>
    <property type="evidence" value="ECO:0007669"/>
    <property type="project" value="UniProtKB-KW"/>
</dbReference>
<feature type="modified residue" description="4-aspartylphosphate" evidence="9">
    <location>
        <position position="59"/>
    </location>
</feature>
<dbReference type="InterPro" id="IPR050482">
    <property type="entry name" value="Sensor_HK_TwoCompSys"/>
</dbReference>
<evidence type="ECO:0000259" key="11">
    <source>
        <dbReference type="PROSITE" id="PS50112"/>
    </source>
</evidence>
<evidence type="ECO:0000256" key="2">
    <source>
        <dbReference type="ARBA" id="ARBA00012438"/>
    </source>
</evidence>
<evidence type="ECO:0000259" key="10">
    <source>
        <dbReference type="PROSITE" id="PS50110"/>
    </source>
</evidence>
<keyword evidence="8" id="KW-0902">Two-component regulatory system</keyword>
<evidence type="ECO:0000256" key="1">
    <source>
        <dbReference type="ARBA" id="ARBA00000085"/>
    </source>
</evidence>
<dbReference type="InterPro" id="IPR000014">
    <property type="entry name" value="PAS"/>
</dbReference>
<dbReference type="Proteomes" id="UP001149140">
    <property type="component" value="Unassembled WGS sequence"/>
</dbReference>
<feature type="domain" description="Response regulatory" evidence="10">
    <location>
        <begin position="13"/>
        <end position="126"/>
    </location>
</feature>
<dbReference type="SUPFAM" id="SSF55874">
    <property type="entry name" value="ATPase domain of HSP90 chaperone/DNA topoisomerase II/histidine kinase"/>
    <property type="match status" value="1"/>
</dbReference>
<dbReference type="Pfam" id="PF08447">
    <property type="entry name" value="PAS_3"/>
    <property type="match status" value="1"/>
</dbReference>
<dbReference type="EC" id="2.7.13.3" evidence="2"/>
<dbReference type="PROSITE" id="PS50112">
    <property type="entry name" value="PAS"/>
    <property type="match status" value="1"/>
</dbReference>
<dbReference type="Gene3D" id="3.40.50.2300">
    <property type="match status" value="1"/>
</dbReference>
<sequence length="480" mass="51552">MARADAVRRRQAGVLVVGAAEPEIQSWLRAAGHAPRAVRRAAAAGKALEEEPVDLVIVDRDSSGLDAPEVCRRLRDDPRLGDAWVLAITVAAKGRMADSVLDAGADDYLHRPFTRAELIARARAGLRASEQRANDRLLRTLMENVPGAIYRSAWHADFVLEAISDEIERISGYPPAGFLASQKRTILSIVHPDDVEVVLETVSHSAEAHEPFVLEYRIVRADGEVRWVLDRGQPVPGPGGRLWLDGALFDITERRAAEAALLAHKVEAARTAELRASRQRILEAADAARRKIERDLHDGAQQRLVSLVLDVQVARRRLAKDPSQVGEFLERLGNELKEASTELRELARGIHPAVLTERGLVAAIGALATRSPFPVEVVDPPEQRFPPAVEATAYFTVAEALTNVAKYAQATHAVVRVVCEGSDLVVEVLDDGIGGAAVGKGSGLSGLADRVGASDGTLTVESPPGQGTVVRAVLPLNGAG</sequence>
<feature type="domain" description="PAS" evidence="11">
    <location>
        <begin position="134"/>
        <end position="209"/>
    </location>
</feature>
<organism evidence="13 14">
    <name type="scientific">Solirubrobacter ginsenosidimutans</name>
    <dbReference type="NCBI Taxonomy" id="490573"/>
    <lineage>
        <taxon>Bacteria</taxon>
        <taxon>Bacillati</taxon>
        <taxon>Actinomycetota</taxon>
        <taxon>Thermoleophilia</taxon>
        <taxon>Solirubrobacterales</taxon>
        <taxon>Solirubrobacteraceae</taxon>
        <taxon>Solirubrobacter</taxon>
    </lineage>
</organism>
<dbReference type="GO" id="GO:0000155">
    <property type="term" value="F:phosphorelay sensor kinase activity"/>
    <property type="evidence" value="ECO:0007669"/>
    <property type="project" value="InterPro"/>
</dbReference>
<dbReference type="AlphaFoldDB" id="A0A9X3S705"/>
<dbReference type="GO" id="GO:0046983">
    <property type="term" value="F:protein dimerization activity"/>
    <property type="evidence" value="ECO:0007669"/>
    <property type="project" value="InterPro"/>
</dbReference>
<evidence type="ECO:0000256" key="5">
    <source>
        <dbReference type="ARBA" id="ARBA00022741"/>
    </source>
</evidence>
<keyword evidence="14" id="KW-1185">Reference proteome</keyword>
<dbReference type="NCBIfam" id="TIGR00229">
    <property type="entry name" value="sensory_box"/>
    <property type="match status" value="1"/>
</dbReference>
<dbReference type="InterPro" id="IPR000700">
    <property type="entry name" value="PAS-assoc_C"/>
</dbReference>
<dbReference type="Pfam" id="PF02518">
    <property type="entry name" value="HATPase_c"/>
    <property type="match status" value="1"/>
</dbReference>
<dbReference type="InterPro" id="IPR001610">
    <property type="entry name" value="PAC"/>
</dbReference>
<dbReference type="SMART" id="SM00448">
    <property type="entry name" value="REC"/>
    <property type="match status" value="1"/>
</dbReference>
<evidence type="ECO:0000256" key="7">
    <source>
        <dbReference type="ARBA" id="ARBA00022840"/>
    </source>
</evidence>
<dbReference type="SMART" id="SM00086">
    <property type="entry name" value="PAC"/>
    <property type="match status" value="1"/>
</dbReference>
<dbReference type="CDD" id="cd16917">
    <property type="entry name" value="HATPase_UhpB-NarQ-NarX-like"/>
    <property type="match status" value="1"/>
</dbReference>
<dbReference type="PANTHER" id="PTHR24421:SF10">
    <property type="entry name" value="NITRATE_NITRITE SENSOR PROTEIN NARQ"/>
    <property type="match status" value="1"/>
</dbReference>
<dbReference type="InterPro" id="IPR013655">
    <property type="entry name" value="PAS_fold_3"/>
</dbReference>
<dbReference type="InterPro" id="IPR036890">
    <property type="entry name" value="HATPase_C_sf"/>
</dbReference>
<dbReference type="Gene3D" id="3.30.450.20">
    <property type="entry name" value="PAS domain"/>
    <property type="match status" value="1"/>
</dbReference>
<dbReference type="Pfam" id="PF00072">
    <property type="entry name" value="Response_reg"/>
    <property type="match status" value="1"/>
</dbReference>
<dbReference type="PROSITE" id="PS50113">
    <property type="entry name" value="PAC"/>
    <property type="match status" value="1"/>
</dbReference>
<reference evidence="13" key="1">
    <citation type="submission" date="2022-10" db="EMBL/GenBank/DDBJ databases">
        <title>The WGS of Solirubrobacter ginsenosidimutans DSM 21036.</title>
        <authorList>
            <person name="Jiang Z."/>
        </authorList>
    </citation>
    <scope>NUCLEOTIDE SEQUENCE</scope>
    <source>
        <strain evidence="13">DSM 21036</strain>
    </source>
</reference>
<evidence type="ECO:0000256" key="4">
    <source>
        <dbReference type="ARBA" id="ARBA00022679"/>
    </source>
</evidence>
<evidence type="ECO:0000256" key="6">
    <source>
        <dbReference type="ARBA" id="ARBA00022777"/>
    </source>
</evidence>
<feature type="domain" description="PAC" evidence="12">
    <location>
        <begin position="212"/>
        <end position="263"/>
    </location>
</feature>
<dbReference type="SUPFAM" id="SSF55785">
    <property type="entry name" value="PYP-like sensor domain (PAS domain)"/>
    <property type="match status" value="1"/>
</dbReference>
<dbReference type="InterPro" id="IPR003594">
    <property type="entry name" value="HATPase_dom"/>
</dbReference>
<keyword evidence="3 9" id="KW-0597">Phosphoprotein</keyword>
<dbReference type="SUPFAM" id="SSF52172">
    <property type="entry name" value="CheY-like"/>
    <property type="match status" value="1"/>
</dbReference>
<keyword evidence="6" id="KW-0418">Kinase</keyword>
<keyword evidence="4" id="KW-0808">Transferase</keyword>
<protein>
    <recommendedName>
        <fullName evidence="2">histidine kinase</fullName>
        <ecNumber evidence="2">2.7.13.3</ecNumber>
    </recommendedName>
</protein>
<keyword evidence="7" id="KW-0067">ATP-binding</keyword>
<keyword evidence="5" id="KW-0547">Nucleotide-binding</keyword>
<dbReference type="InterPro" id="IPR035965">
    <property type="entry name" value="PAS-like_dom_sf"/>
</dbReference>
<dbReference type="PROSITE" id="PS50110">
    <property type="entry name" value="RESPONSE_REGULATORY"/>
    <property type="match status" value="1"/>
</dbReference>
<dbReference type="InterPro" id="IPR011006">
    <property type="entry name" value="CheY-like_superfamily"/>
</dbReference>
<gene>
    <name evidence="13" type="ORF">OM076_22510</name>
</gene>
<dbReference type="CDD" id="cd00130">
    <property type="entry name" value="PAS"/>
    <property type="match status" value="1"/>
</dbReference>
<evidence type="ECO:0000256" key="8">
    <source>
        <dbReference type="ARBA" id="ARBA00023012"/>
    </source>
</evidence>
<dbReference type="InterPro" id="IPR011712">
    <property type="entry name" value="Sig_transdc_His_kin_sub3_dim/P"/>
</dbReference>
<evidence type="ECO:0000256" key="3">
    <source>
        <dbReference type="ARBA" id="ARBA00022553"/>
    </source>
</evidence>
<proteinExistence type="predicted"/>
<name>A0A9X3S705_9ACTN</name>
<evidence type="ECO:0000313" key="14">
    <source>
        <dbReference type="Proteomes" id="UP001149140"/>
    </source>
</evidence>
<dbReference type="Pfam" id="PF07730">
    <property type="entry name" value="HisKA_3"/>
    <property type="match status" value="1"/>
</dbReference>
<dbReference type="RefSeq" id="WP_270042304.1">
    <property type="nucleotide sequence ID" value="NZ_JAPDOD010000022.1"/>
</dbReference>
<dbReference type="EMBL" id="JAPDOD010000022">
    <property type="protein sequence ID" value="MDA0163063.1"/>
    <property type="molecule type" value="Genomic_DNA"/>
</dbReference>